<evidence type="ECO:0000313" key="3">
    <source>
        <dbReference type="EMBL" id="KAK6936283.1"/>
    </source>
</evidence>
<dbReference type="AlphaFoldDB" id="A0AAN8VY10"/>
<dbReference type="EMBL" id="JBAMMX010000007">
    <property type="protein sequence ID" value="KAK6936283.1"/>
    <property type="molecule type" value="Genomic_DNA"/>
</dbReference>
<sequence length="186" mass="20941">MGKNVDALAFLFLLCFAFMTTVSAQIFGVRDFEGYLASQNKKVRIFIISTGIQVSLRQSVLVHVLIDARRLNTRSHACSFARNVASSADVFLLALMATKKSALVIIIGRPKGVAPSALEISKMSKRSLPKKEPLTIPYPQSRDDQNYAFYLPLILYYISLVLLFHPCCKFSKFNVSRNWTWGSVHF</sequence>
<gene>
    <name evidence="3" type="ORF">RJ641_033313</name>
</gene>
<keyword evidence="2" id="KW-0732">Signal</keyword>
<evidence type="ECO:0000256" key="1">
    <source>
        <dbReference type="SAM" id="Phobius"/>
    </source>
</evidence>
<comment type="caution">
    <text evidence="3">The sequence shown here is derived from an EMBL/GenBank/DDBJ whole genome shotgun (WGS) entry which is preliminary data.</text>
</comment>
<feature type="transmembrane region" description="Helical" evidence="1">
    <location>
        <begin position="147"/>
        <end position="168"/>
    </location>
</feature>
<proteinExistence type="predicted"/>
<dbReference type="Proteomes" id="UP001370490">
    <property type="component" value="Unassembled WGS sequence"/>
</dbReference>
<feature type="chain" id="PRO_5042950125" evidence="2">
    <location>
        <begin position="25"/>
        <end position="186"/>
    </location>
</feature>
<keyword evidence="4" id="KW-1185">Reference proteome</keyword>
<keyword evidence="1" id="KW-0812">Transmembrane</keyword>
<organism evidence="3 4">
    <name type="scientific">Dillenia turbinata</name>
    <dbReference type="NCBI Taxonomy" id="194707"/>
    <lineage>
        <taxon>Eukaryota</taxon>
        <taxon>Viridiplantae</taxon>
        <taxon>Streptophyta</taxon>
        <taxon>Embryophyta</taxon>
        <taxon>Tracheophyta</taxon>
        <taxon>Spermatophyta</taxon>
        <taxon>Magnoliopsida</taxon>
        <taxon>eudicotyledons</taxon>
        <taxon>Gunneridae</taxon>
        <taxon>Pentapetalae</taxon>
        <taxon>Dilleniales</taxon>
        <taxon>Dilleniaceae</taxon>
        <taxon>Dillenia</taxon>
    </lineage>
</organism>
<reference evidence="3 4" key="1">
    <citation type="submission" date="2023-12" db="EMBL/GenBank/DDBJ databases">
        <title>A high-quality genome assembly for Dillenia turbinata (Dilleniales).</title>
        <authorList>
            <person name="Chanderbali A."/>
        </authorList>
    </citation>
    <scope>NUCLEOTIDE SEQUENCE [LARGE SCALE GENOMIC DNA]</scope>
    <source>
        <strain evidence="3">LSX21</strain>
        <tissue evidence="3">Leaf</tissue>
    </source>
</reference>
<keyword evidence="1" id="KW-0472">Membrane</keyword>
<keyword evidence="1" id="KW-1133">Transmembrane helix</keyword>
<name>A0AAN8VY10_9MAGN</name>
<evidence type="ECO:0000313" key="4">
    <source>
        <dbReference type="Proteomes" id="UP001370490"/>
    </source>
</evidence>
<feature type="signal peptide" evidence="2">
    <location>
        <begin position="1"/>
        <end position="24"/>
    </location>
</feature>
<evidence type="ECO:0000256" key="2">
    <source>
        <dbReference type="SAM" id="SignalP"/>
    </source>
</evidence>
<protein>
    <submittedName>
        <fullName evidence="3">Uncharacterized protein</fullName>
    </submittedName>
</protein>
<accession>A0AAN8VY10</accession>